<evidence type="ECO:0000313" key="2">
    <source>
        <dbReference type="EMBL" id="GBP59362.1"/>
    </source>
</evidence>
<dbReference type="Proteomes" id="UP000299102">
    <property type="component" value="Unassembled WGS sequence"/>
</dbReference>
<evidence type="ECO:0000313" key="3">
    <source>
        <dbReference type="Proteomes" id="UP000299102"/>
    </source>
</evidence>
<accession>A0A4C1X8Z1</accession>
<evidence type="ECO:0000256" key="1">
    <source>
        <dbReference type="SAM" id="MobiDB-lite"/>
    </source>
</evidence>
<gene>
    <name evidence="2" type="ORF">EVAR_45542_1</name>
</gene>
<dbReference type="AlphaFoldDB" id="A0A4C1X8Z1"/>
<dbReference type="EMBL" id="BGZK01000759">
    <property type="protein sequence ID" value="GBP59362.1"/>
    <property type="molecule type" value="Genomic_DNA"/>
</dbReference>
<keyword evidence="3" id="KW-1185">Reference proteome</keyword>
<comment type="caution">
    <text evidence="2">The sequence shown here is derived from an EMBL/GenBank/DDBJ whole genome shotgun (WGS) entry which is preliminary data.</text>
</comment>
<reference evidence="2 3" key="1">
    <citation type="journal article" date="2019" name="Commun. Biol.">
        <title>The bagworm genome reveals a unique fibroin gene that provides high tensile strength.</title>
        <authorList>
            <person name="Kono N."/>
            <person name="Nakamura H."/>
            <person name="Ohtoshi R."/>
            <person name="Tomita M."/>
            <person name="Numata K."/>
            <person name="Arakawa K."/>
        </authorList>
    </citation>
    <scope>NUCLEOTIDE SEQUENCE [LARGE SCALE GENOMIC DNA]</scope>
</reference>
<feature type="compositionally biased region" description="Low complexity" evidence="1">
    <location>
        <begin position="131"/>
        <end position="146"/>
    </location>
</feature>
<name>A0A4C1X8Z1_EUMVA</name>
<organism evidence="2 3">
    <name type="scientific">Eumeta variegata</name>
    <name type="common">Bagworm moth</name>
    <name type="synonym">Eumeta japonica</name>
    <dbReference type="NCBI Taxonomy" id="151549"/>
    <lineage>
        <taxon>Eukaryota</taxon>
        <taxon>Metazoa</taxon>
        <taxon>Ecdysozoa</taxon>
        <taxon>Arthropoda</taxon>
        <taxon>Hexapoda</taxon>
        <taxon>Insecta</taxon>
        <taxon>Pterygota</taxon>
        <taxon>Neoptera</taxon>
        <taxon>Endopterygota</taxon>
        <taxon>Lepidoptera</taxon>
        <taxon>Glossata</taxon>
        <taxon>Ditrysia</taxon>
        <taxon>Tineoidea</taxon>
        <taxon>Psychidae</taxon>
        <taxon>Oiketicinae</taxon>
        <taxon>Eumeta</taxon>
    </lineage>
</organism>
<sequence length="193" mass="21246">MNPFMFHFGPASGLDFAVIFGLTKSNTDSTLDVGPDSTITEILEITVKVLGNDKIELKNALITMRSAFPTPFTASRQMPKFIGFIDLRRRRAVPNGPPLSAADAYHFRCTRLAGDKERIGGMQQPKRLATSRRAVGPSSSSRAPAAAECETRAGIRTFARGQTPFRKPHTYGALATETEIRLPTFSLRVLQYE</sequence>
<feature type="region of interest" description="Disordered" evidence="1">
    <location>
        <begin position="121"/>
        <end position="146"/>
    </location>
</feature>
<proteinExistence type="predicted"/>
<protein>
    <submittedName>
        <fullName evidence="2">Uncharacterized protein</fullName>
    </submittedName>
</protein>